<feature type="transmembrane region" description="Helical" evidence="1">
    <location>
        <begin position="196"/>
        <end position="217"/>
    </location>
</feature>
<feature type="transmembrane region" description="Helical" evidence="1">
    <location>
        <begin position="229"/>
        <end position="249"/>
    </location>
</feature>
<dbReference type="OrthoDB" id="9759690at2"/>
<dbReference type="AlphaFoldDB" id="A0A147GNL2"/>
<feature type="transmembrane region" description="Helical" evidence="1">
    <location>
        <begin position="425"/>
        <end position="445"/>
    </location>
</feature>
<sequence>MPGAAFSDTWYRIADQRVALQPAVRAQAQRYRGQLWFVLEDAYGHKFFRITPQAYDFVRALNTERTVDEVWRDYVQAHGEAAPGQDEVVRLLSQLHISNMLVSAGTPDSRAIYERSTRQKDRELQGKLLSFLYVRVPLFNPNRLLDRIRPLVMAFTGRAAGAVWLVAVLAGVWAAVANAERLGRHADGALSLSNLPWLYLGMTLLKVLHETAHAFVVKRYGGQVHTFGVMFLIFTPLPYVDATATWGFGSKWRRAYVGLAGVATELFFAALAALVWANTGEGVLNSLAFNIMFVGSISAVLFNGNPLLRFDAYYVMADLVEMPNLYQKGQQQIMAWCDRVLLGNRQAQGPAVDATERTWFTAYGWASFAYRLLLSATILLATLDHWFAVGVALLVTTVITLIVLPGRKFASYLAGPAVAGRRGRAVGAVAGLVLVGYVFVAWVPLPHAVRVPGVLEAHRQALIFVESPGVLQTLHVRHGQTVHRGELIAELRNPDLDLGIDTAALQLDELRTLQLQSLQRAPADAAPLQAHIDALERQLTELRGLRERLAIRAPRDGEWVSPQLHERRLAWIERGQLLGEVVDGSEYRFSAVLLQADASDLFATPAIRGELRLAGQAGDGIAMRQVQVIPYQRERLASAALGLPGGGEVPVRPEDGTGTLAAESFFELRAPVPADAKAVTYAGMSGVLRLVLPARPLWDRMHKAFLQLLQKRYAL</sequence>
<dbReference type="RefSeq" id="WP_058643710.1">
    <property type="nucleotide sequence ID" value="NZ_LDSL01000138.1"/>
</dbReference>
<dbReference type="GO" id="GO:0016020">
    <property type="term" value="C:membrane"/>
    <property type="evidence" value="ECO:0007669"/>
    <property type="project" value="InterPro"/>
</dbReference>
<feature type="transmembrane region" description="Helical" evidence="1">
    <location>
        <begin position="283"/>
        <end position="302"/>
    </location>
</feature>
<dbReference type="InterPro" id="IPR041881">
    <property type="entry name" value="PqqD_sf"/>
</dbReference>
<evidence type="ECO:0008006" key="4">
    <source>
        <dbReference type="Google" id="ProtNLM"/>
    </source>
</evidence>
<dbReference type="CDD" id="cd05709">
    <property type="entry name" value="S2P-M50"/>
    <property type="match status" value="1"/>
</dbReference>
<dbReference type="InterPro" id="IPR001193">
    <property type="entry name" value="MBTPS2"/>
</dbReference>
<evidence type="ECO:0000313" key="3">
    <source>
        <dbReference type="Proteomes" id="UP000072741"/>
    </source>
</evidence>
<protein>
    <recommendedName>
        <fullName evidence="4">Peptide zinc metalloprotease protein</fullName>
    </recommendedName>
</protein>
<feature type="transmembrane region" description="Helical" evidence="1">
    <location>
        <begin position="255"/>
        <end position="276"/>
    </location>
</feature>
<name>A0A147GNL2_9BURK</name>
<accession>A0A147GNL2</accession>
<gene>
    <name evidence="2" type="ORF">NS331_20025</name>
</gene>
<dbReference type="PANTHER" id="PTHR13325:SF3">
    <property type="entry name" value="MEMBRANE-BOUND TRANSCRIPTION FACTOR SITE-2 PROTEASE"/>
    <property type="match status" value="1"/>
</dbReference>
<reference evidence="2 3" key="1">
    <citation type="journal article" date="2016" name="Front. Microbiol.">
        <title>Genomic Resource of Rice Seed Associated Bacteria.</title>
        <authorList>
            <person name="Midha S."/>
            <person name="Bansal K."/>
            <person name="Sharma S."/>
            <person name="Kumar N."/>
            <person name="Patil P.P."/>
            <person name="Chaudhry V."/>
            <person name="Patil P.B."/>
        </authorList>
    </citation>
    <scope>NUCLEOTIDE SEQUENCE [LARGE SCALE GENOMIC DNA]</scope>
    <source>
        <strain evidence="2 3">NS331</strain>
    </source>
</reference>
<dbReference type="GO" id="GO:0004222">
    <property type="term" value="F:metalloendopeptidase activity"/>
    <property type="evidence" value="ECO:0007669"/>
    <property type="project" value="InterPro"/>
</dbReference>
<comment type="caution">
    <text evidence="2">The sequence shown here is derived from an EMBL/GenBank/DDBJ whole genome shotgun (WGS) entry which is preliminary data.</text>
</comment>
<dbReference type="EMBL" id="LDSL01000138">
    <property type="protein sequence ID" value="KTT15653.1"/>
    <property type="molecule type" value="Genomic_DNA"/>
</dbReference>
<dbReference type="GO" id="GO:0031293">
    <property type="term" value="P:membrane protein intracellular domain proteolysis"/>
    <property type="evidence" value="ECO:0007669"/>
    <property type="project" value="TreeGrafter"/>
</dbReference>
<keyword evidence="3" id="KW-1185">Reference proteome</keyword>
<dbReference type="Gene3D" id="1.10.10.1150">
    <property type="entry name" value="Coenzyme PQQ synthesis protein D (PqqD)"/>
    <property type="match status" value="1"/>
</dbReference>
<feature type="transmembrane region" description="Helical" evidence="1">
    <location>
        <begin position="151"/>
        <end position="176"/>
    </location>
</feature>
<proteinExistence type="predicted"/>
<organism evidence="2 3">
    <name type="scientific">Pseudacidovorax intermedius</name>
    <dbReference type="NCBI Taxonomy" id="433924"/>
    <lineage>
        <taxon>Bacteria</taxon>
        <taxon>Pseudomonadati</taxon>
        <taxon>Pseudomonadota</taxon>
        <taxon>Betaproteobacteria</taxon>
        <taxon>Burkholderiales</taxon>
        <taxon>Comamonadaceae</taxon>
        <taxon>Pseudacidovorax</taxon>
    </lineage>
</organism>
<dbReference type="Proteomes" id="UP000072741">
    <property type="component" value="Unassembled WGS sequence"/>
</dbReference>
<dbReference type="PATRIC" id="fig|433924.3.peg.1024"/>
<dbReference type="PANTHER" id="PTHR13325">
    <property type="entry name" value="PROTEASE M50 MEMBRANE-BOUND TRANSCRIPTION FACTOR SITE 2 PROTEASE"/>
    <property type="match status" value="1"/>
</dbReference>
<evidence type="ECO:0000313" key="2">
    <source>
        <dbReference type="EMBL" id="KTT15653.1"/>
    </source>
</evidence>
<keyword evidence="1" id="KW-0812">Transmembrane</keyword>
<keyword evidence="1" id="KW-1133">Transmembrane helix</keyword>
<feature type="transmembrane region" description="Helical" evidence="1">
    <location>
        <begin position="385"/>
        <end position="404"/>
    </location>
</feature>
<keyword evidence="1" id="KW-0472">Membrane</keyword>
<dbReference type="GO" id="GO:0005737">
    <property type="term" value="C:cytoplasm"/>
    <property type="evidence" value="ECO:0007669"/>
    <property type="project" value="TreeGrafter"/>
</dbReference>
<evidence type="ECO:0000256" key="1">
    <source>
        <dbReference type="SAM" id="Phobius"/>
    </source>
</evidence>